<sequence length="133" mass="14754">MDAARNRRLDALLEDAEQSIAEHWERCRDSGVAGATREATERVDARIRQYFKTLKSLPAGGPDEKIVAALRSLYDDLMRIDAETGGGFLEEAERDLLEPLVLNAAEAAGLDPNKFPRREPAGTKLDFSAARER</sequence>
<proteinExistence type="predicted"/>
<dbReference type="Proteomes" id="UP000422569">
    <property type="component" value="Chromosome"/>
</dbReference>
<evidence type="ECO:0000313" key="2">
    <source>
        <dbReference type="EMBL" id="QGM96636.1"/>
    </source>
</evidence>
<organism evidence="2 3">
    <name type="scientific">Methylocystis parvus</name>
    <dbReference type="NCBI Taxonomy" id="134"/>
    <lineage>
        <taxon>Bacteria</taxon>
        <taxon>Pseudomonadati</taxon>
        <taxon>Pseudomonadota</taxon>
        <taxon>Alphaproteobacteria</taxon>
        <taxon>Hyphomicrobiales</taxon>
        <taxon>Methylocystaceae</taxon>
        <taxon>Methylocystis</taxon>
    </lineage>
</organism>
<accession>A0A6B8M2U2</accession>
<evidence type="ECO:0000313" key="3">
    <source>
        <dbReference type="Proteomes" id="UP000422569"/>
    </source>
</evidence>
<dbReference type="KEGG" id="mpar:F7D14_03465"/>
<protein>
    <submittedName>
        <fullName evidence="2">Uncharacterized protein</fullName>
    </submittedName>
</protein>
<dbReference type="EMBL" id="CP044331">
    <property type="protein sequence ID" value="QGM96636.1"/>
    <property type="molecule type" value="Genomic_DNA"/>
</dbReference>
<dbReference type="AlphaFoldDB" id="A0A6B8M2U2"/>
<feature type="region of interest" description="Disordered" evidence="1">
    <location>
        <begin position="108"/>
        <end position="133"/>
    </location>
</feature>
<evidence type="ECO:0000256" key="1">
    <source>
        <dbReference type="SAM" id="MobiDB-lite"/>
    </source>
</evidence>
<gene>
    <name evidence="2" type="ORF">F7D14_03465</name>
</gene>
<dbReference type="RefSeq" id="WP_016920661.1">
    <property type="nucleotide sequence ID" value="NZ_CP044331.1"/>
</dbReference>
<reference evidence="2 3" key="1">
    <citation type="submission" date="2019-09" db="EMBL/GenBank/DDBJ databases">
        <title>Isolation and complete genome sequencing of Methylocystis species.</title>
        <authorList>
            <person name="Rumah B.L."/>
            <person name="Stead C.E."/>
            <person name="Stevens B.C."/>
            <person name="Minton N.P."/>
            <person name="Grosse-Honebrink A."/>
            <person name="Zhang Y."/>
        </authorList>
    </citation>
    <scope>NUCLEOTIDE SEQUENCE [LARGE SCALE GENOMIC DNA]</scope>
    <source>
        <strain evidence="2 3">BRCS2</strain>
    </source>
</reference>
<keyword evidence="3" id="KW-1185">Reference proteome</keyword>
<name>A0A6B8M2U2_9HYPH</name>